<gene>
    <name evidence="10" type="ORF">OIDMADRAFT_17261</name>
</gene>
<comment type="catalytic activity">
    <reaction evidence="1 8">
        <text>5-hydroxyisourate + H2O = 5-hydroxy-2-oxo-4-ureido-2,5-dihydro-1H-imidazole-5-carboxylate + H(+)</text>
        <dbReference type="Rhea" id="RHEA:23736"/>
        <dbReference type="ChEBI" id="CHEBI:15377"/>
        <dbReference type="ChEBI" id="CHEBI:15378"/>
        <dbReference type="ChEBI" id="CHEBI:18072"/>
        <dbReference type="ChEBI" id="CHEBI:58639"/>
        <dbReference type="EC" id="3.5.2.17"/>
    </reaction>
</comment>
<dbReference type="PROSITE" id="PS00769">
    <property type="entry name" value="TRANSTHYRETIN_2"/>
    <property type="match status" value="1"/>
</dbReference>
<keyword evidence="11" id="KW-1185">Reference proteome</keyword>
<dbReference type="InterPro" id="IPR023416">
    <property type="entry name" value="Transthyretin/HIU_hydrolase_d"/>
</dbReference>
<reference evidence="11" key="2">
    <citation type="submission" date="2015-01" db="EMBL/GenBank/DDBJ databases">
        <title>Evolutionary Origins and Diversification of the Mycorrhizal Mutualists.</title>
        <authorList>
            <consortium name="DOE Joint Genome Institute"/>
            <consortium name="Mycorrhizal Genomics Consortium"/>
            <person name="Kohler A."/>
            <person name="Kuo A."/>
            <person name="Nagy L.G."/>
            <person name="Floudas D."/>
            <person name="Copeland A."/>
            <person name="Barry K.W."/>
            <person name="Cichocki N."/>
            <person name="Veneault-Fourrey C."/>
            <person name="LaButti K."/>
            <person name="Lindquist E.A."/>
            <person name="Lipzen A."/>
            <person name="Lundell T."/>
            <person name="Morin E."/>
            <person name="Murat C."/>
            <person name="Riley R."/>
            <person name="Ohm R."/>
            <person name="Sun H."/>
            <person name="Tunlid A."/>
            <person name="Henrissat B."/>
            <person name="Grigoriev I.V."/>
            <person name="Hibbett D.S."/>
            <person name="Martin F."/>
        </authorList>
    </citation>
    <scope>NUCLEOTIDE SEQUENCE [LARGE SCALE GENOMIC DNA]</scope>
    <source>
        <strain evidence="11">Zn</strain>
    </source>
</reference>
<dbReference type="InterPro" id="IPR000895">
    <property type="entry name" value="Transthyretin/HIU_hydrolase"/>
</dbReference>
<organism evidence="10 11">
    <name type="scientific">Oidiodendron maius (strain Zn)</name>
    <dbReference type="NCBI Taxonomy" id="913774"/>
    <lineage>
        <taxon>Eukaryota</taxon>
        <taxon>Fungi</taxon>
        <taxon>Dikarya</taxon>
        <taxon>Ascomycota</taxon>
        <taxon>Pezizomycotina</taxon>
        <taxon>Leotiomycetes</taxon>
        <taxon>Leotiomycetes incertae sedis</taxon>
        <taxon>Myxotrichaceae</taxon>
        <taxon>Oidiodendron</taxon>
    </lineage>
</organism>
<dbReference type="InterPro" id="IPR014306">
    <property type="entry name" value="Hydroxyisourate_hydrolase"/>
</dbReference>
<dbReference type="Pfam" id="PF00576">
    <property type="entry name" value="Transthyretin"/>
    <property type="match status" value="1"/>
</dbReference>
<keyword evidence="6 8" id="KW-0378">Hydrolase</keyword>
<dbReference type="GO" id="GO:0006144">
    <property type="term" value="P:purine nucleobase metabolic process"/>
    <property type="evidence" value="ECO:0007669"/>
    <property type="project" value="UniProtKB-KW"/>
</dbReference>
<evidence type="ECO:0000256" key="3">
    <source>
        <dbReference type="ARBA" id="ARBA00009850"/>
    </source>
</evidence>
<dbReference type="NCBIfam" id="TIGR02962">
    <property type="entry name" value="hdxy_isourate"/>
    <property type="match status" value="1"/>
</dbReference>
<feature type="domain" description="Transthyretin/hydroxyisourate hydrolase" evidence="9">
    <location>
        <begin position="40"/>
        <end position="156"/>
    </location>
</feature>
<evidence type="ECO:0000256" key="8">
    <source>
        <dbReference type="RuleBase" id="RU361270"/>
    </source>
</evidence>
<evidence type="ECO:0000259" key="9">
    <source>
        <dbReference type="Pfam" id="PF00576"/>
    </source>
</evidence>
<dbReference type="STRING" id="913774.A0A0C3HVR2"/>
<reference evidence="10 11" key="1">
    <citation type="submission" date="2014-04" db="EMBL/GenBank/DDBJ databases">
        <authorList>
            <consortium name="DOE Joint Genome Institute"/>
            <person name="Kuo A."/>
            <person name="Martino E."/>
            <person name="Perotto S."/>
            <person name="Kohler A."/>
            <person name="Nagy L.G."/>
            <person name="Floudas D."/>
            <person name="Copeland A."/>
            <person name="Barry K.W."/>
            <person name="Cichocki N."/>
            <person name="Veneault-Fourrey C."/>
            <person name="LaButti K."/>
            <person name="Lindquist E.A."/>
            <person name="Lipzen A."/>
            <person name="Lundell T."/>
            <person name="Morin E."/>
            <person name="Murat C."/>
            <person name="Sun H."/>
            <person name="Tunlid A."/>
            <person name="Henrissat B."/>
            <person name="Grigoriev I.V."/>
            <person name="Hibbett D.S."/>
            <person name="Martin F."/>
            <person name="Nordberg H.P."/>
            <person name="Cantor M.N."/>
            <person name="Hua S.X."/>
        </authorList>
    </citation>
    <scope>NUCLEOTIDE SEQUENCE [LARGE SCALE GENOMIC DNA]</scope>
    <source>
        <strain evidence="10 11">Zn</strain>
    </source>
</reference>
<dbReference type="InterPro" id="IPR036817">
    <property type="entry name" value="Transthyretin/HIU_hydrolase_sf"/>
</dbReference>
<evidence type="ECO:0000256" key="7">
    <source>
        <dbReference type="PIRSR" id="PIRSR600895-51"/>
    </source>
</evidence>
<comment type="subunit">
    <text evidence="4 8">Homotetramer.</text>
</comment>
<dbReference type="Proteomes" id="UP000054321">
    <property type="component" value="Unassembled WGS sequence"/>
</dbReference>
<dbReference type="PANTHER" id="PTHR10395:SF7">
    <property type="entry name" value="5-HYDROXYISOURATE HYDROLASE"/>
    <property type="match status" value="1"/>
</dbReference>
<dbReference type="PROSITE" id="PS00768">
    <property type="entry name" value="TRANSTHYRETIN_1"/>
    <property type="match status" value="1"/>
</dbReference>
<dbReference type="OrthoDB" id="10265230at2759"/>
<proteinExistence type="inferred from homology"/>
<dbReference type="InterPro" id="IPR023419">
    <property type="entry name" value="Transthyretin_CS"/>
</dbReference>
<dbReference type="PRINTS" id="PR00189">
    <property type="entry name" value="TRNSTHYRETIN"/>
</dbReference>
<evidence type="ECO:0000256" key="1">
    <source>
        <dbReference type="ARBA" id="ARBA00001043"/>
    </source>
</evidence>
<accession>A0A0C3HVR2</accession>
<dbReference type="Gene3D" id="2.60.40.180">
    <property type="entry name" value="Transthyretin/hydroxyisourate hydrolase domain"/>
    <property type="match status" value="1"/>
</dbReference>
<comment type="similarity">
    <text evidence="3 8">Belongs to the transthyretin family. 5-hydroxyisourate hydrolase subfamily.</text>
</comment>
<protein>
    <recommendedName>
        <fullName evidence="8">5-hydroxyisourate hydrolase</fullName>
        <shortName evidence="8">HIU hydrolase</shortName>
        <shortName evidence="8">HIUHase</shortName>
        <ecNumber evidence="8">3.5.2.17</ecNumber>
    </recommendedName>
</protein>
<feature type="binding site" evidence="7">
    <location>
        <position position="154"/>
    </location>
    <ligand>
        <name>substrate</name>
    </ligand>
</feature>
<evidence type="ECO:0000256" key="4">
    <source>
        <dbReference type="ARBA" id="ARBA00011881"/>
    </source>
</evidence>
<dbReference type="HOGENOM" id="CLU_115536_0_0_1"/>
<dbReference type="InParanoid" id="A0A0C3HVR2"/>
<dbReference type="CDD" id="cd05822">
    <property type="entry name" value="TLP_HIUase"/>
    <property type="match status" value="1"/>
</dbReference>
<evidence type="ECO:0000256" key="5">
    <source>
        <dbReference type="ARBA" id="ARBA00022631"/>
    </source>
</evidence>
<sequence>MPITYSSNSSVQRLQALSSHTAAPLSDIHPFTAMTSRDPITCHVLDTTAGRPAANISVTLSCRASGAMFTAVTNSDGRIATWQSSHVQISVESIINENSKDQHGPSIWTIKFDTGAYFGTDKTFFPEVEVTFFVRPGQHYHVPLLLSPYSYSTYRGS</sequence>
<feature type="binding site" evidence="7">
    <location>
        <position position="78"/>
    </location>
    <ligand>
        <name>substrate</name>
    </ligand>
</feature>
<dbReference type="SUPFAM" id="SSF49472">
    <property type="entry name" value="Transthyretin (synonym: prealbumin)"/>
    <property type="match status" value="1"/>
</dbReference>
<evidence type="ECO:0000313" key="10">
    <source>
        <dbReference type="EMBL" id="KIN06322.1"/>
    </source>
</evidence>
<dbReference type="InterPro" id="IPR023418">
    <property type="entry name" value="Thyroxine_BS"/>
</dbReference>
<comment type="function">
    <text evidence="2">Catalyzes the hydrolysis of 5-hydroxyisourate (HIU) to 2-oxo-4-hydroxy-4-carboxy-5-ureidoimidazoline (OHCU).</text>
</comment>
<dbReference type="EMBL" id="KN832871">
    <property type="protein sequence ID" value="KIN06322.1"/>
    <property type="molecule type" value="Genomic_DNA"/>
</dbReference>
<evidence type="ECO:0000313" key="11">
    <source>
        <dbReference type="Proteomes" id="UP000054321"/>
    </source>
</evidence>
<evidence type="ECO:0000256" key="2">
    <source>
        <dbReference type="ARBA" id="ARBA00002704"/>
    </source>
</evidence>
<dbReference type="GO" id="GO:0033971">
    <property type="term" value="F:hydroxyisourate hydrolase activity"/>
    <property type="evidence" value="ECO:0007669"/>
    <property type="project" value="UniProtKB-EC"/>
</dbReference>
<feature type="binding site" evidence="7">
    <location>
        <position position="43"/>
    </location>
    <ligand>
        <name>substrate</name>
    </ligand>
</feature>
<keyword evidence="5 8" id="KW-0659">Purine metabolism</keyword>
<dbReference type="EC" id="3.5.2.17" evidence="8"/>
<name>A0A0C3HVR2_OIDMZ</name>
<dbReference type="AlphaFoldDB" id="A0A0C3HVR2"/>
<evidence type="ECO:0000256" key="6">
    <source>
        <dbReference type="ARBA" id="ARBA00022801"/>
    </source>
</evidence>
<dbReference type="PANTHER" id="PTHR10395">
    <property type="entry name" value="URICASE AND TRANSTHYRETIN-RELATED"/>
    <property type="match status" value="1"/>
</dbReference>